<keyword evidence="3" id="KW-0804">Transcription</keyword>
<dbReference type="GO" id="GO:0003677">
    <property type="term" value="F:DNA binding"/>
    <property type="evidence" value="ECO:0007669"/>
    <property type="project" value="UniProtKB-KW"/>
</dbReference>
<dbReference type="Gene3D" id="1.10.10.10">
    <property type="entry name" value="Winged helix-like DNA-binding domain superfamily/Winged helix DNA-binding domain"/>
    <property type="match status" value="1"/>
</dbReference>
<proteinExistence type="predicted"/>
<organism evidence="5 6">
    <name type="scientific">Nostocoides australiense Ben110</name>
    <dbReference type="NCBI Taxonomy" id="1193182"/>
    <lineage>
        <taxon>Bacteria</taxon>
        <taxon>Bacillati</taxon>
        <taxon>Actinomycetota</taxon>
        <taxon>Actinomycetes</taxon>
        <taxon>Micrococcales</taxon>
        <taxon>Intrasporangiaceae</taxon>
        <taxon>Nostocoides</taxon>
    </lineage>
</organism>
<dbReference type="InterPro" id="IPR051081">
    <property type="entry name" value="HTH_MetalResp_TranReg"/>
</dbReference>
<dbReference type="Proteomes" id="UP000035763">
    <property type="component" value="Unassembled WGS sequence"/>
</dbReference>
<protein>
    <submittedName>
        <fullName evidence="5">Regulatory protein ArsR</fullName>
    </submittedName>
</protein>
<evidence type="ECO:0000313" key="5">
    <source>
        <dbReference type="EMBL" id="CCH71749.1"/>
    </source>
</evidence>
<dbReference type="InterPro" id="IPR036388">
    <property type="entry name" value="WH-like_DNA-bd_sf"/>
</dbReference>
<sequence length="170" mass="18237">MEEMTIDGPGQHKALAHPMRHRLLFAIGQEPATISQLAAALGANKGSVAHHLKVLADAGLVTVDRTRQVRGGTEIYYRRAAERIRYPVGDATAASFAAVAEEIVTHDPDPLVIHRHVRLTAAQVAQLRETIESLAQDIAEAGEGEQRYGVLLGLYRAESSAGEETALPGS</sequence>
<evidence type="ECO:0000313" key="6">
    <source>
        <dbReference type="Proteomes" id="UP000035763"/>
    </source>
</evidence>
<dbReference type="PROSITE" id="PS50987">
    <property type="entry name" value="HTH_ARSR_2"/>
    <property type="match status" value="1"/>
</dbReference>
<comment type="caution">
    <text evidence="5">The sequence shown here is derived from an EMBL/GenBank/DDBJ whole genome shotgun (WGS) entry which is preliminary data.</text>
</comment>
<dbReference type="CDD" id="cd00090">
    <property type="entry name" value="HTH_ARSR"/>
    <property type="match status" value="1"/>
</dbReference>
<dbReference type="PANTHER" id="PTHR33154:SF18">
    <property type="entry name" value="ARSENICAL RESISTANCE OPERON REPRESSOR"/>
    <property type="match status" value="1"/>
</dbReference>
<dbReference type="EMBL" id="CAJA01000011">
    <property type="protein sequence ID" value="CCH71749.1"/>
    <property type="molecule type" value="Genomic_DNA"/>
</dbReference>
<dbReference type="Pfam" id="PF12840">
    <property type="entry name" value="HTH_20"/>
    <property type="match status" value="1"/>
</dbReference>
<name>W6K099_9MICO</name>
<dbReference type="STRING" id="1193182.BN11_1080024"/>
<evidence type="ECO:0000259" key="4">
    <source>
        <dbReference type="PROSITE" id="PS50987"/>
    </source>
</evidence>
<evidence type="ECO:0000256" key="1">
    <source>
        <dbReference type="ARBA" id="ARBA00023015"/>
    </source>
</evidence>
<accession>W6K099</accession>
<evidence type="ECO:0000256" key="2">
    <source>
        <dbReference type="ARBA" id="ARBA00023125"/>
    </source>
</evidence>
<keyword evidence="1" id="KW-0805">Transcription regulation</keyword>
<dbReference type="SUPFAM" id="SSF46785">
    <property type="entry name" value="Winged helix' DNA-binding domain"/>
    <property type="match status" value="1"/>
</dbReference>
<keyword evidence="6" id="KW-1185">Reference proteome</keyword>
<dbReference type="InterPro" id="IPR036390">
    <property type="entry name" value="WH_DNA-bd_sf"/>
</dbReference>
<dbReference type="InterPro" id="IPR011991">
    <property type="entry name" value="ArsR-like_HTH"/>
</dbReference>
<dbReference type="GO" id="GO:0003700">
    <property type="term" value="F:DNA-binding transcription factor activity"/>
    <property type="evidence" value="ECO:0007669"/>
    <property type="project" value="InterPro"/>
</dbReference>
<reference evidence="5 6" key="1">
    <citation type="journal article" date="2013" name="ISME J.">
        <title>A metabolic model for members of the genus Tetrasphaera involved in enhanced biological phosphorus removal.</title>
        <authorList>
            <person name="Kristiansen R."/>
            <person name="Nguyen H.T.T."/>
            <person name="Saunders A.M."/>
            <person name="Nielsen J.L."/>
            <person name="Wimmer R."/>
            <person name="Le V.Q."/>
            <person name="McIlroy S.J."/>
            <person name="Petrovski S."/>
            <person name="Seviour R.J."/>
            <person name="Calteau A."/>
            <person name="Nielsen K.L."/>
            <person name="Nielsen P.H."/>
        </authorList>
    </citation>
    <scope>NUCLEOTIDE SEQUENCE [LARGE SCALE GENOMIC DNA]</scope>
    <source>
        <strain evidence="5 6">Ben110</strain>
    </source>
</reference>
<dbReference type="AlphaFoldDB" id="W6K099"/>
<keyword evidence="2" id="KW-0238">DNA-binding</keyword>
<feature type="domain" description="HTH arsR-type" evidence="4">
    <location>
        <begin position="1"/>
        <end position="99"/>
    </location>
</feature>
<dbReference type="SMART" id="SM00418">
    <property type="entry name" value="HTH_ARSR"/>
    <property type="match status" value="1"/>
</dbReference>
<evidence type="ECO:0000256" key="3">
    <source>
        <dbReference type="ARBA" id="ARBA00023163"/>
    </source>
</evidence>
<dbReference type="InterPro" id="IPR001845">
    <property type="entry name" value="HTH_ArsR_DNA-bd_dom"/>
</dbReference>
<dbReference type="PANTHER" id="PTHR33154">
    <property type="entry name" value="TRANSCRIPTIONAL REGULATOR, ARSR FAMILY"/>
    <property type="match status" value="1"/>
</dbReference>
<gene>
    <name evidence="5" type="ORF">BN11_1080024</name>
</gene>